<reference evidence="2 3" key="1">
    <citation type="submission" date="2017-08" db="EMBL/GenBank/DDBJ databases">
        <authorList>
            <person name="de Groot N.N."/>
        </authorList>
    </citation>
    <scope>NUCLEOTIDE SEQUENCE [LARGE SCALE GENOMIC DNA]</scope>
    <source>
        <strain evidence="2 3">DSM 9787</strain>
    </source>
</reference>
<evidence type="ECO:0000256" key="1">
    <source>
        <dbReference type="SAM" id="MobiDB-lite"/>
    </source>
</evidence>
<sequence>MTSPFTYATEAAEEKIIQNEESPSSTEEPSTSPVAYTVVDKYGDVLTLNKDFTVSYKVSNGGGTATLYAKYEKVGK</sequence>
<evidence type="ECO:0000313" key="2">
    <source>
        <dbReference type="EMBL" id="SOC04018.1"/>
    </source>
</evidence>
<dbReference type="Proteomes" id="UP000219563">
    <property type="component" value="Unassembled WGS sequence"/>
</dbReference>
<organism evidence="2 3">
    <name type="scientific">Pseudobutyrivibrio ruminis DSM 9787</name>
    <dbReference type="NCBI Taxonomy" id="1123011"/>
    <lineage>
        <taxon>Bacteria</taxon>
        <taxon>Bacillati</taxon>
        <taxon>Bacillota</taxon>
        <taxon>Clostridia</taxon>
        <taxon>Lachnospirales</taxon>
        <taxon>Lachnospiraceae</taxon>
        <taxon>Pseudobutyrivibrio</taxon>
    </lineage>
</organism>
<proteinExistence type="predicted"/>
<dbReference type="RefSeq" id="WP_097076348.1">
    <property type="nucleotide sequence ID" value="NZ_OBMR01000006.1"/>
</dbReference>
<feature type="compositionally biased region" description="Low complexity" evidence="1">
    <location>
        <begin position="20"/>
        <end position="33"/>
    </location>
</feature>
<feature type="region of interest" description="Disordered" evidence="1">
    <location>
        <begin position="1"/>
        <end position="33"/>
    </location>
</feature>
<name>A0A285S8U3_9FIRM</name>
<evidence type="ECO:0000313" key="3">
    <source>
        <dbReference type="Proteomes" id="UP000219563"/>
    </source>
</evidence>
<gene>
    <name evidence="2" type="ORF">SAMN02910411_1993</name>
</gene>
<accession>A0A285S8U3</accession>
<protein>
    <submittedName>
        <fullName evidence="2">Uncharacterized protein</fullName>
    </submittedName>
</protein>
<dbReference type="AlphaFoldDB" id="A0A285S8U3"/>
<dbReference type="EMBL" id="OBMR01000006">
    <property type="protein sequence ID" value="SOC04018.1"/>
    <property type="molecule type" value="Genomic_DNA"/>
</dbReference>